<proteinExistence type="predicted"/>
<dbReference type="KEGG" id="step:IC006_2279"/>
<keyword evidence="1" id="KW-1133">Transmembrane helix</keyword>
<reference evidence="3 4" key="2">
    <citation type="journal article" date="2020" name="Int. J. Syst. Evol. Microbiol.">
        <title>Sulfuracidifex tepidarius gen. nov., sp. nov. and transfer of Sulfolobus metallicus Huber and Stetter 1992 to the genus Sulfuracidifex as Sulfuracidifex metallicus comb. nov.</title>
        <authorList>
            <person name="Itoh T."/>
            <person name="Miura T."/>
            <person name="Sakai H.D."/>
            <person name="Kato S."/>
            <person name="Ohkuma M."/>
            <person name="Takashina T."/>
        </authorList>
    </citation>
    <scope>NUCLEOTIDE SEQUENCE</scope>
    <source>
        <strain evidence="2 4">IC-006</strain>
        <strain evidence="3">IC-007</strain>
    </source>
</reference>
<name>A0A510E6R8_9CREN</name>
<keyword evidence="1" id="KW-0812">Transmembrane</keyword>
<feature type="transmembrane region" description="Helical" evidence="1">
    <location>
        <begin position="12"/>
        <end position="29"/>
    </location>
</feature>
<dbReference type="STRING" id="1294262.GCA_001316085_02171"/>
<accession>A0A510E6R8</accession>
<evidence type="ECO:0000313" key="4">
    <source>
        <dbReference type="Proteomes" id="UP000322983"/>
    </source>
</evidence>
<dbReference type="Proteomes" id="UP000325030">
    <property type="component" value="Chromosome"/>
</dbReference>
<evidence type="ECO:0000313" key="2">
    <source>
        <dbReference type="EMBL" id="BBG24945.1"/>
    </source>
</evidence>
<protein>
    <submittedName>
        <fullName evidence="3">Uncharacterized protein</fullName>
    </submittedName>
</protein>
<gene>
    <name evidence="2" type="ORF">IC006_2279</name>
    <name evidence="3" type="ORF">IC007_2282</name>
</gene>
<evidence type="ECO:0000313" key="3">
    <source>
        <dbReference type="EMBL" id="BBG27728.1"/>
    </source>
</evidence>
<feature type="transmembrane region" description="Helical" evidence="1">
    <location>
        <begin position="128"/>
        <end position="146"/>
    </location>
</feature>
<keyword evidence="1" id="KW-0472">Membrane</keyword>
<evidence type="ECO:0000256" key="1">
    <source>
        <dbReference type="SAM" id="Phobius"/>
    </source>
</evidence>
<dbReference type="RefSeq" id="WP_306308652.1">
    <property type="nucleotide sequence ID" value="NZ_AP018929.1"/>
</dbReference>
<dbReference type="AlphaFoldDB" id="A0A510E6R8"/>
<keyword evidence="4" id="KW-1185">Reference proteome</keyword>
<dbReference type="EMBL" id="AP018929">
    <property type="protein sequence ID" value="BBG24945.1"/>
    <property type="molecule type" value="Genomic_DNA"/>
</dbReference>
<sequence>MSVKINPVYVRRLLAPLVLSMFAVGWYRFSEVYLVGSNKLALSNGNYAVYVVPTQMEGYLTATLWICYFLVFAGLSVFWYNMVKIVQGLDGGTWSFGGVDVVSPVVIAVELDTFFYLFRGIAPVDLRLIGYGVVIACLMWFWYALVKYVKVRTNG</sequence>
<reference evidence="5" key="1">
    <citation type="submission" date="2018-09" db="EMBL/GenBank/DDBJ databases">
        <title>Complete Genome Sequencing of Sulfolobus sp. JCM 16834.</title>
        <authorList>
            <person name="Kato S."/>
            <person name="Itoh T."/>
            <person name="Ohkuma M."/>
        </authorList>
    </citation>
    <scope>NUCLEOTIDE SEQUENCE [LARGE SCALE GENOMIC DNA]</scope>
    <source>
        <strain evidence="5">IC-007</strain>
    </source>
</reference>
<dbReference type="Proteomes" id="UP000322983">
    <property type="component" value="Chromosome"/>
</dbReference>
<feature type="transmembrane region" description="Helical" evidence="1">
    <location>
        <begin position="101"/>
        <end position="122"/>
    </location>
</feature>
<dbReference type="EMBL" id="AP018930">
    <property type="protein sequence ID" value="BBG27728.1"/>
    <property type="molecule type" value="Genomic_DNA"/>
</dbReference>
<evidence type="ECO:0000313" key="5">
    <source>
        <dbReference type="Proteomes" id="UP000325030"/>
    </source>
</evidence>
<accession>A0A510DXL0</accession>
<feature type="transmembrane region" description="Helical" evidence="1">
    <location>
        <begin position="59"/>
        <end position="80"/>
    </location>
</feature>
<organism evidence="3 5">
    <name type="scientific">Sulfuracidifex tepidarius</name>
    <dbReference type="NCBI Taxonomy" id="1294262"/>
    <lineage>
        <taxon>Archaea</taxon>
        <taxon>Thermoproteota</taxon>
        <taxon>Thermoprotei</taxon>
        <taxon>Sulfolobales</taxon>
        <taxon>Sulfolobaceae</taxon>
        <taxon>Sulfuracidifex</taxon>
    </lineage>
</organism>
<dbReference type="GeneID" id="83861424"/>